<keyword evidence="4" id="KW-0808">Transferase</keyword>
<keyword evidence="1" id="KW-0813">Transport</keyword>
<dbReference type="CDD" id="cd00211">
    <property type="entry name" value="PTS_IIA_fru"/>
    <property type="match status" value="1"/>
</dbReference>
<keyword evidence="3 7" id="KW-0762">Sugar transport</keyword>
<dbReference type="PANTHER" id="PTHR47738">
    <property type="entry name" value="PTS SYSTEM FRUCTOSE-LIKE EIIA COMPONENT-RELATED"/>
    <property type="match status" value="1"/>
</dbReference>
<dbReference type="PANTHER" id="PTHR47738:SF1">
    <property type="entry name" value="NITROGEN REGULATORY PROTEIN"/>
    <property type="match status" value="1"/>
</dbReference>
<evidence type="ECO:0000313" key="8">
    <source>
        <dbReference type="Proteomes" id="UP001596288"/>
    </source>
</evidence>
<reference evidence="8" key="1">
    <citation type="journal article" date="2019" name="Int. J. Syst. Evol. Microbiol.">
        <title>The Global Catalogue of Microorganisms (GCM) 10K type strain sequencing project: providing services to taxonomists for standard genome sequencing and annotation.</title>
        <authorList>
            <consortium name="The Broad Institute Genomics Platform"/>
            <consortium name="The Broad Institute Genome Sequencing Center for Infectious Disease"/>
            <person name="Wu L."/>
            <person name="Ma J."/>
        </authorList>
    </citation>
    <scope>NUCLEOTIDE SEQUENCE [LARGE SCALE GENOMIC DNA]</scope>
    <source>
        <strain evidence="8">CCM 8927</strain>
    </source>
</reference>
<keyword evidence="5" id="KW-0598">Phosphotransferase system</keyword>
<accession>A0ABW1RNC6</accession>
<keyword evidence="2" id="KW-0597">Phosphoprotein</keyword>
<dbReference type="InterPro" id="IPR051541">
    <property type="entry name" value="PTS_SugarTrans_NitroReg"/>
</dbReference>
<protein>
    <submittedName>
        <fullName evidence="7">PTS sugar transporter subunit IIA</fullName>
    </submittedName>
</protein>
<dbReference type="NCBIfam" id="TIGR00848">
    <property type="entry name" value="fruA"/>
    <property type="match status" value="1"/>
</dbReference>
<proteinExistence type="predicted"/>
<evidence type="ECO:0000256" key="1">
    <source>
        <dbReference type="ARBA" id="ARBA00022448"/>
    </source>
</evidence>
<dbReference type="RefSeq" id="WP_137610239.1">
    <property type="nucleotide sequence ID" value="NZ_BJDF01000001.1"/>
</dbReference>
<gene>
    <name evidence="7" type="ORF">ACFQAV_07750</name>
</gene>
<comment type="caution">
    <text evidence="7">The sequence shown here is derived from an EMBL/GenBank/DDBJ whole genome shotgun (WGS) entry which is preliminary data.</text>
</comment>
<name>A0ABW1RNC6_9LACO</name>
<sequence>MELSEKDILLHVKVADRDELLRLISKRAEELGNTNSAENLFKAFIEREKDYSTGLQEGFAIPHAKTNFVKNVGIIYARLDIPIDWETYDDQPVTDVFALMVPEANAGTTHLQMLSNLATELLEDSFKQHLRELDNQKDISEYISKKMGVDVL</sequence>
<evidence type="ECO:0000259" key="6">
    <source>
        <dbReference type="PROSITE" id="PS51094"/>
    </source>
</evidence>
<dbReference type="InterPro" id="IPR016152">
    <property type="entry name" value="PTrfase/Anion_transptr"/>
</dbReference>
<dbReference type="SUPFAM" id="SSF55804">
    <property type="entry name" value="Phoshotransferase/anion transport protein"/>
    <property type="match status" value="1"/>
</dbReference>
<dbReference type="Gene3D" id="3.40.930.10">
    <property type="entry name" value="Mannitol-specific EII, Chain A"/>
    <property type="match status" value="1"/>
</dbReference>
<dbReference type="InterPro" id="IPR002178">
    <property type="entry name" value="PTS_EIIA_type-2_dom"/>
</dbReference>
<organism evidence="7 8">
    <name type="scientific">Companilactobacillus huachuanensis</name>
    <dbReference type="NCBI Taxonomy" id="2559914"/>
    <lineage>
        <taxon>Bacteria</taxon>
        <taxon>Bacillati</taxon>
        <taxon>Bacillota</taxon>
        <taxon>Bacilli</taxon>
        <taxon>Lactobacillales</taxon>
        <taxon>Lactobacillaceae</taxon>
        <taxon>Companilactobacillus</taxon>
    </lineage>
</organism>
<dbReference type="InterPro" id="IPR004715">
    <property type="entry name" value="PTS_IIA_fruc"/>
</dbReference>
<feature type="domain" description="PTS EIIA type-2" evidence="6">
    <location>
        <begin position="1"/>
        <end position="146"/>
    </location>
</feature>
<dbReference type="PROSITE" id="PS51094">
    <property type="entry name" value="PTS_EIIA_TYPE_2"/>
    <property type="match status" value="1"/>
</dbReference>
<evidence type="ECO:0000256" key="4">
    <source>
        <dbReference type="ARBA" id="ARBA00022679"/>
    </source>
</evidence>
<evidence type="ECO:0000313" key="7">
    <source>
        <dbReference type="EMBL" id="MFC6176732.1"/>
    </source>
</evidence>
<keyword evidence="8" id="KW-1185">Reference proteome</keyword>
<evidence type="ECO:0000256" key="5">
    <source>
        <dbReference type="ARBA" id="ARBA00022683"/>
    </source>
</evidence>
<evidence type="ECO:0000256" key="2">
    <source>
        <dbReference type="ARBA" id="ARBA00022553"/>
    </source>
</evidence>
<dbReference type="EMBL" id="JBHSSF010000019">
    <property type="protein sequence ID" value="MFC6176732.1"/>
    <property type="molecule type" value="Genomic_DNA"/>
</dbReference>
<dbReference type="Pfam" id="PF00359">
    <property type="entry name" value="PTS_EIIA_2"/>
    <property type="match status" value="1"/>
</dbReference>
<evidence type="ECO:0000256" key="3">
    <source>
        <dbReference type="ARBA" id="ARBA00022597"/>
    </source>
</evidence>
<dbReference type="Proteomes" id="UP001596288">
    <property type="component" value="Unassembled WGS sequence"/>
</dbReference>